<organism evidence="4 5">
    <name type="scientific">Owenweeksia hongkongensis (strain DSM 17368 / CIP 108786 / JCM 12287 / NRRL B-23963 / UST20020801)</name>
    <dbReference type="NCBI Taxonomy" id="926562"/>
    <lineage>
        <taxon>Bacteria</taxon>
        <taxon>Pseudomonadati</taxon>
        <taxon>Bacteroidota</taxon>
        <taxon>Flavobacteriia</taxon>
        <taxon>Flavobacteriales</taxon>
        <taxon>Owenweeksiaceae</taxon>
        <taxon>Owenweeksia</taxon>
    </lineage>
</organism>
<sequence length="469" mass="50824">MKSKLLLAAFCLFSLSQSNAQTHLLSYQSLGIDQASTFKPLMPQAIYNVETFKITYNTVDVDGSPTVASGAVVIPKQSSCDTFSIVTYAHGTVLEKEDVPSRNNQEATIAKVAASVGAVCVAPDYLGLGDNPGLHPYVHAESEATATIDAIRAARELLDTLGKGDNGEVFLAGYSQGGHAAMATAKYIQDNNLFSEFDVIGAAPASGPYNLSGTQAAVLLSDQPYSNPGYVCYVLFAMERVYGNIYNSYDEILKSPYDTLIPPYFDGTYNMSLVNNLLPDTLSGFLQDSVLANFKNDSIGKTHSIWQALLANDNYDWKPDFPVEMYYCTEDEQVDYHNSLIAEDSMNAKGATSVIAIDKGAYSHGVCVVPSLQDAMSFFLTLKTGCNIGIEELEFENLEVYPNPVSNTFTVSGSENPMDIELINAAGVLVKKGVVKPNGQVDISNLPTGIYFLKLQIGNHFITKQLVKQ</sequence>
<keyword evidence="1 2" id="KW-0732">Signal</keyword>
<dbReference type="InterPro" id="IPR026444">
    <property type="entry name" value="Secre_tail"/>
</dbReference>
<dbReference type="PANTHER" id="PTHR34853:SF1">
    <property type="entry name" value="LIPASE 5"/>
    <property type="match status" value="1"/>
</dbReference>
<keyword evidence="5" id="KW-1185">Reference proteome</keyword>
<dbReference type="Proteomes" id="UP000005631">
    <property type="component" value="Chromosome"/>
</dbReference>
<dbReference type="Gene3D" id="3.40.50.1820">
    <property type="entry name" value="alpha/beta hydrolase"/>
    <property type="match status" value="1"/>
</dbReference>
<dbReference type="EMBL" id="CP003156">
    <property type="protein sequence ID" value="AEV33749.1"/>
    <property type="molecule type" value="Genomic_DNA"/>
</dbReference>
<dbReference type="InterPro" id="IPR029058">
    <property type="entry name" value="AB_hydrolase_fold"/>
</dbReference>
<dbReference type="PANTHER" id="PTHR34853">
    <property type="match status" value="1"/>
</dbReference>
<dbReference type="Pfam" id="PF18962">
    <property type="entry name" value="Por_Secre_tail"/>
    <property type="match status" value="1"/>
</dbReference>
<dbReference type="eggNOG" id="COG1073">
    <property type="taxonomic scope" value="Bacteria"/>
</dbReference>
<feature type="chain" id="PRO_5003515302" evidence="2">
    <location>
        <begin position="21"/>
        <end position="469"/>
    </location>
</feature>
<dbReference type="OrthoDB" id="4857813at2"/>
<dbReference type="RefSeq" id="WP_014203098.1">
    <property type="nucleotide sequence ID" value="NC_016599.1"/>
</dbReference>
<evidence type="ECO:0000256" key="1">
    <source>
        <dbReference type="ARBA" id="ARBA00022729"/>
    </source>
</evidence>
<accession>G8R083</accession>
<dbReference type="InterPro" id="IPR005152">
    <property type="entry name" value="Lipase_secreted"/>
</dbReference>
<dbReference type="SUPFAM" id="SSF53474">
    <property type="entry name" value="alpha/beta-Hydrolases"/>
    <property type="match status" value="1"/>
</dbReference>
<name>G8R083_OWEHD</name>
<protein>
    <submittedName>
        <fullName evidence="4">Esterase/lipase</fullName>
    </submittedName>
</protein>
<dbReference type="KEGG" id="oho:Oweho_2789"/>
<gene>
    <name evidence="4" type="ordered locus">Oweho_2789</name>
</gene>
<dbReference type="AlphaFoldDB" id="G8R083"/>
<feature type="signal peptide" evidence="2">
    <location>
        <begin position="1"/>
        <end position="20"/>
    </location>
</feature>
<evidence type="ECO:0000313" key="5">
    <source>
        <dbReference type="Proteomes" id="UP000005631"/>
    </source>
</evidence>
<feature type="domain" description="Secretion system C-terminal sorting" evidence="3">
    <location>
        <begin position="400"/>
        <end position="466"/>
    </location>
</feature>
<evidence type="ECO:0000313" key="4">
    <source>
        <dbReference type="EMBL" id="AEV33749.1"/>
    </source>
</evidence>
<dbReference type="Gene3D" id="1.10.260.160">
    <property type="match status" value="1"/>
</dbReference>
<dbReference type="NCBIfam" id="TIGR04183">
    <property type="entry name" value="Por_Secre_tail"/>
    <property type="match status" value="1"/>
</dbReference>
<evidence type="ECO:0000259" key="3">
    <source>
        <dbReference type="Pfam" id="PF18962"/>
    </source>
</evidence>
<dbReference type="HOGENOM" id="CLU_582457_0_0_10"/>
<dbReference type="STRING" id="926562.Oweho_2789"/>
<dbReference type="Pfam" id="PF03583">
    <property type="entry name" value="LIP"/>
    <property type="match status" value="1"/>
</dbReference>
<reference evidence="4 5" key="1">
    <citation type="journal article" date="2012" name="Stand. Genomic Sci.">
        <title>Genome sequence of the orange-pigmented seawater bacterium Owenweeksia hongkongensis type strain (UST20020801(T)).</title>
        <authorList>
            <person name="Riedel T."/>
            <person name="Held B."/>
            <person name="Nolan M."/>
            <person name="Lucas S."/>
            <person name="Lapidus A."/>
            <person name="Tice H."/>
            <person name="Del Rio T.G."/>
            <person name="Cheng J.F."/>
            <person name="Han C."/>
            <person name="Tapia R."/>
            <person name="Goodwin L.A."/>
            <person name="Pitluck S."/>
            <person name="Liolios K."/>
            <person name="Mavromatis K."/>
            <person name="Pagani I."/>
            <person name="Ivanova N."/>
            <person name="Mikhailova N."/>
            <person name="Pati A."/>
            <person name="Chen A."/>
            <person name="Palaniappan K."/>
            <person name="Rohde M."/>
            <person name="Tindall B.J."/>
            <person name="Detter J.C."/>
            <person name="Goker M."/>
            <person name="Woyke T."/>
            <person name="Bristow J."/>
            <person name="Eisen J.A."/>
            <person name="Markowitz V."/>
            <person name="Hugenholtz P."/>
            <person name="Klenk H.P."/>
            <person name="Kyrpides N.C."/>
        </authorList>
    </citation>
    <scope>NUCLEOTIDE SEQUENCE</scope>
    <source>
        <strain evidence="5">DSM 17368 / JCM 12287 / NRRL B-23963</strain>
    </source>
</reference>
<evidence type="ECO:0000256" key="2">
    <source>
        <dbReference type="SAM" id="SignalP"/>
    </source>
</evidence>
<proteinExistence type="predicted"/>
<dbReference type="GO" id="GO:0004806">
    <property type="term" value="F:triacylglycerol lipase activity"/>
    <property type="evidence" value="ECO:0007669"/>
    <property type="project" value="InterPro"/>
</dbReference>
<dbReference type="GO" id="GO:0016042">
    <property type="term" value="P:lipid catabolic process"/>
    <property type="evidence" value="ECO:0007669"/>
    <property type="project" value="InterPro"/>
</dbReference>